<dbReference type="InterPro" id="IPR025738">
    <property type="entry name" value="BatD"/>
</dbReference>
<keyword evidence="1" id="KW-0472">Membrane</keyword>
<evidence type="ECO:0000256" key="1">
    <source>
        <dbReference type="SAM" id="Phobius"/>
    </source>
</evidence>
<keyword evidence="3" id="KW-1185">Reference proteome</keyword>
<dbReference type="EMBL" id="BAABHD010000083">
    <property type="protein sequence ID" value="GAA4468339.1"/>
    <property type="molecule type" value="Genomic_DNA"/>
</dbReference>
<keyword evidence="1" id="KW-0812">Transmembrane</keyword>
<gene>
    <name evidence="2" type="ORF">GCM10023189_53510</name>
</gene>
<dbReference type="Proteomes" id="UP001501175">
    <property type="component" value="Unassembled WGS sequence"/>
</dbReference>
<name>A0ABP8NNL5_9BACT</name>
<reference evidence="3" key="1">
    <citation type="journal article" date="2019" name="Int. J. Syst. Evol. Microbiol.">
        <title>The Global Catalogue of Microorganisms (GCM) 10K type strain sequencing project: providing services to taxonomists for standard genome sequencing and annotation.</title>
        <authorList>
            <consortium name="The Broad Institute Genomics Platform"/>
            <consortium name="The Broad Institute Genome Sequencing Center for Infectious Disease"/>
            <person name="Wu L."/>
            <person name="Ma J."/>
        </authorList>
    </citation>
    <scope>NUCLEOTIDE SEQUENCE [LARGE SCALE GENOMIC DNA]</scope>
    <source>
        <strain evidence="3">JCM 17927</strain>
    </source>
</reference>
<organism evidence="2 3">
    <name type="scientific">Nibrella saemangeumensis</name>
    <dbReference type="NCBI Taxonomy" id="1084526"/>
    <lineage>
        <taxon>Bacteria</taxon>
        <taxon>Pseudomonadati</taxon>
        <taxon>Bacteroidota</taxon>
        <taxon>Cytophagia</taxon>
        <taxon>Cytophagales</taxon>
        <taxon>Spirosomataceae</taxon>
        <taxon>Nibrella</taxon>
    </lineage>
</organism>
<dbReference type="PANTHER" id="PTHR40940:SF2">
    <property type="entry name" value="BATD"/>
    <property type="match status" value="1"/>
</dbReference>
<sequence>MVSIELSETDFSIDRPFTIAVIIKDSEQRPVIAFPTIPGFTKRETSTSVTSEETGGNTVISRVISQNYIATKPGTYRLPPFTVTVNKAVARSEGATLTVRSVADTDEDAVAATTPVVSKDAAYFSLITTTNSVYVGEGFPVRLSLFVAEDYPYELRFDRLEQQLQSMLKEIRPFDVWEENLGLTEVKRIPITIKGRKYTEFRIYEAIYFPLTARALRMAEVSLTMLANKTGNTRQKPEAVTFTSQSVTIEVKRLPSHPLRGQVAVGSFRLQEGLERRGIKVGQSVRYDFRVTGEGNISALQAPRVTPSEVMEVFPPKTQESKKRTADGIAGYKTFKYFLVPKQNGRIPLEKTFQWVYFDPKKERYDTLLPRMVLRVGETAIAADTVHSDLPGSIYTGIEQLDSSEQAVNWPVLVRAIANVLIALMILGMIFLLFRK</sequence>
<dbReference type="PANTHER" id="PTHR40940">
    <property type="entry name" value="PROTEIN BATD-RELATED"/>
    <property type="match status" value="1"/>
</dbReference>
<proteinExistence type="predicted"/>
<dbReference type="RefSeq" id="WP_345248926.1">
    <property type="nucleotide sequence ID" value="NZ_BAABHD010000083.1"/>
</dbReference>
<accession>A0ABP8NNL5</accession>
<dbReference type="Pfam" id="PF13584">
    <property type="entry name" value="BatD"/>
    <property type="match status" value="2"/>
</dbReference>
<feature type="transmembrane region" description="Helical" evidence="1">
    <location>
        <begin position="412"/>
        <end position="434"/>
    </location>
</feature>
<keyword evidence="1" id="KW-1133">Transmembrane helix</keyword>
<protein>
    <submittedName>
        <fullName evidence="2">BatD family protein</fullName>
    </submittedName>
</protein>
<comment type="caution">
    <text evidence="2">The sequence shown here is derived from an EMBL/GenBank/DDBJ whole genome shotgun (WGS) entry which is preliminary data.</text>
</comment>
<evidence type="ECO:0000313" key="2">
    <source>
        <dbReference type="EMBL" id="GAA4468339.1"/>
    </source>
</evidence>
<evidence type="ECO:0000313" key="3">
    <source>
        <dbReference type="Proteomes" id="UP001501175"/>
    </source>
</evidence>